<dbReference type="EC" id="4.2.2.-" evidence="6"/>
<dbReference type="Gene3D" id="1.10.530.10">
    <property type="match status" value="1"/>
</dbReference>
<evidence type="ECO:0000256" key="2">
    <source>
        <dbReference type="ARBA" id="ARBA00022729"/>
    </source>
</evidence>
<evidence type="ECO:0000313" key="6">
    <source>
        <dbReference type="EMBL" id="SUI72387.1"/>
    </source>
</evidence>
<dbReference type="GO" id="GO:0042597">
    <property type="term" value="C:periplasmic space"/>
    <property type="evidence" value="ECO:0007669"/>
    <property type="project" value="InterPro"/>
</dbReference>
<reference evidence="6 7" key="1">
    <citation type="submission" date="2018-06" db="EMBL/GenBank/DDBJ databases">
        <authorList>
            <consortium name="Pathogen Informatics"/>
            <person name="Doyle S."/>
        </authorList>
    </citation>
    <scope>NUCLEOTIDE SEQUENCE [LARGE SCALE GENOMIC DNA]</scope>
    <source>
        <strain evidence="6 7">NCTC10736</strain>
    </source>
</reference>
<dbReference type="Pfam" id="PF14718">
    <property type="entry name" value="SLT_L"/>
    <property type="match status" value="1"/>
</dbReference>
<organism evidence="6 7">
    <name type="scientific">Shewanella morhuae</name>
    <dbReference type="NCBI Taxonomy" id="365591"/>
    <lineage>
        <taxon>Bacteria</taxon>
        <taxon>Pseudomonadati</taxon>
        <taxon>Pseudomonadota</taxon>
        <taxon>Gammaproteobacteria</taxon>
        <taxon>Alteromonadales</taxon>
        <taxon>Shewanellaceae</taxon>
        <taxon>Shewanella</taxon>
    </lineage>
</organism>
<proteinExistence type="inferred from homology"/>
<dbReference type="EMBL" id="UGYV01000001">
    <property type="protein sequence ID" value="SUI72387.1"/>
    <property type="molecule type" value="Genomic_DNA"/>
</dbReference>
<dbReference type="InterPro" id="IPR023346">
    <property type="entry name" value="Lysozyme-like_dom_sf"/>
</dbReference>
<dbReference type="PANTHER" id="PTHR37423">
    <property type="entry name" value="SOLUBLE LYTIC MUREIN TRANSGLYCOSYLASE-RELATED"/>
    <property type="match status" value="1"/>
</dbReference>
<dbReference type="SUPFAM" id="SSF53955">
    <property type="entry name" value="Lysozyme-like"/>
    <property type="match status" value="1"/>
</dbReference>
<evidence type="ECO:0000256" key="3">
    <source>
        <dbReference type="SAM" id="SignalP"/>
    </source>
</evidence>
<dbReference type="InterPro" id="IPR012289">
    <property type="entry name" value="Lytic_TGlycosylase_superhlx_L"/>
</dbReference>
<dbReference type="Proteomes" id="UP000255061">
    <property type="component" value="Unassembled WGS sequence"/>
</dbReference>
<dbReference type="Pfam" id="PF01464">
    <property type="entry name" value="SLT"/>
    <property type="match status" value="1"/>
</dbReference>
<dbReference type="CDD" id="cd13401">
    <property type="entry name" value="Slt70-like"/>
    <property type="match status" value="1"/>
</dbReference>
<dbReference type="SUPFAM" id="SSF48435">
    <property type="entry name" value="Bacterial muramidases"/>
    <property type="match status" value="1"/>
</dbReference>
<evidence type="ECO:0000313" key="7">
    <source>
        <dbReference type="Proteomes" id="UP000255061"/>
    </source>
</evidence>
<evidence type="ECO:0000259" key="4">
    <source>
        <dbReference type="Pfam" id="PF01464"/>
    </source>
</evidence>
<dbReference type="PANTHER" id="PTHR37423:SF5">
    <property type="entry name" value="SOLUBLE LYTIC MUREIN TRANSGLYCOSYLASE"/>
    <property type="match status" value="1"/>
</dbReference>
<dbReference type="InterPro" id="IPR008258">
    <property type="entry name" value="Transglycosylase_SLT_dom_1"/>
</dbReference>
<dbReference type="GO" id="GO:0016829">
    <property type="term" value="F:lyase activity"/>
    <property type="evidence" value="ECO:0007669"/>
    <property type="project" value="UniProtKB-KW"/>
</dbReference>
<evidence type="ECO:0000256" key="1">
    <source>
        <dbReference type="ARBA" id="ARBA00007734"/>
    </source>
</evidence>
<name>A0A380A376_9GAMM</name>
<feature type="chain" id="PRO_5016565467" evidence="3">
    <location>
        <begin position="28"/>
        <end position="641"/>
    </location>
</feature>
<dbReference type="Gene3D" id="1.10.1240.20">
    <property type="entry name" value="Lytic transglycosylase, superhelical linker domain"/>
    <property type="match status" value="1"/>
</dbReference>
<accession>A0A380A376</accession>
<dbReference type="AlphaFoldDB" id="A0A380A376"/>
<feature type="domain" description="Lytic transglycosylase superhelical linker" evidence="5">
    <location>
        <begin position="408"/>
        <end position="469"/>
    </location>
</feature>
<dbReference type="InterPro" id="IPR008939">
    <property type="entry name" value="Lytic_TGlycosylase_superhlx_U"/>
</dbReference>
<sequence length="641" mass="73227">MCKAVMNVVISSAILLAGALNAPAALALTSTQKTFIEAEKALKKQDYAVYKPLRAKLGDYPLAIYLDHDIDIGNLNGLSGFAAKSLIEKYETTPMYNRLRSKYLYNAGSQNRWTDYLTIAQEAPADIRLQCYFYEAKLAQGDIKTAYAAAQSLWVYGGSRPKECDPLFNTWTKAGKRTQDVVWARMMLSFEAGETSLLSYLSQKITTHSNEAKRLVAVFKDPNSLRYTEKFNDKNPIVGDIVAAGLKRLARKDLDQAINLYTRYQKSHRFTPAQAEQLDKYLVRRVLIEQDDDHKDYADAEIATLKNDDLFERRLRWAIRDHDMRSIARYLNLLQPETLAKERWQYWLYRTNAKDAPESATKALASISNERNFYGFAAAQYLNKPVSLNQSPEPVVDANSQKLTDDIGFIRVQELMALDRYFDARYEWMSLLRRSDNTMRARYGRYAHEKGWYDFGVEASIQGKLWDDIPLRFPMAHQEGFEHASKKHKVNIDEIRAISRRESAFYLYATSGVGARGLMQIMPATAKATAKKQGAKYSDPKDLYSAELNLNLGSAYYAQLLKEFNQNRILATAAYNAGPSRVRRWLANSDGKLDAMGFIEAIPFTETREYVQAVLSYRLIYEAQEQKAQPLFSEAELKFAY</sequence>
<evidence type="ECO:0000259" key="5">
    <source>
        <dbReference type="Pfam" id="PF14718"/>
    </source>
</evidence>
<keyword evidence="2 3" id="KW-0732">Signal</keyword>
<gene>
    <name evidence="6" type="primary">slt</name>
    <name evidence="6" type="ORF">NCTC10736_01321</name>
</gene>
<comment type="similarity">
    <text evidence="1">Belongs to the transglycosylase Slt family.</text>
</comment>
<feature type="domain" description="Transglycosylase SLT" evidence="4">
    <location>
        <begin position="481"/>
        <end position="592"/>
    </location>
</feature>
<dbReference type="GO" id="GO:0004553">
    <property type="term" value="F:hydrolase activity, hydrolyzing O-glycosyl compounds"/>
    <property type="evidence" value="ECO:0007669"/>
    <property type="project" value="InterPro"/>
</dbReference>
<dbReference type="RefSeq" id="WP_115405776.1">
    <property type="nucleotide sequence ID" value="NZ_UGYV01000001.1"/>
</dbReference>
<protein>
    <submittedName>
        <fullName evidence="6">Soluble lytic murein transglycosylase</fullName>
        <ecNumber evidence="6">4.2.2.-</ecNumber>
    </submittedName>
</protein>
<keyword evidence="6" id="KW-0456">Lyase</keyword>
<dbReference type="InterPro" id="IPR037061">
    <property type="entry name" value="Lytic_TGlycoase_superhlx_L_sf"/>
</dbReference>
<feature type="signal peptide" evidence="3">
    <location>
        <begin position="1"/>
        <end position="27"/>
    </location>
</feature>
<dbReference type="Gene3D" id="1.25.20.10">
    <property type="entry name" value="Bacterial muramidases"/>
    <property type="match status" value="1"/>
</dbReference>